<evidence type="ECO:0000256" key="1">
    <source>
        <dbReference type="SAM" id="MobiDB-lite"/>
    </source>
</evidence>
<organism evidence="2 3">
    <name type="scientific">Candidatus Pantoea multigeneris</name>
    <dbReference type="NCBI Taxonomy" id="2608357"/>
    <lineage>
        <taxon>Bacteria</taxon>
        <taxon>Pseudomonadati</taxon>
        <taxon>Pseudomonadota</taxon>
        <taxon>Gammaproteobacteria</taxon>
        <taxon>Enterobacterales</taxon>
        <taxon>Erwiniaceae</taxon>
        <taxon>Pantoea</taxon>
    </lineage>
</organism>
<reference evidence="2 3" key="1">
    <citation type="journal article" date="2019" name="bioRxiv">
        <title>Bacteria contribute to plant secondary compound degradation in a generalist herbivore system.</title>
        <authorList>
            <person name="Francoeur C.B."/>
            <person name="Khadempour L."/>
            <person name="Moreira-Soto R.D."/>
            <person name="Gotting K."/>
            <person name="Book A.J."/>
            <person name="Pinto-Tomas A.A."/>
            <person name="Keefover-Ring K."/>
            <person name="Currie C.R."/>
        </authorList>
    </citation>
    <scope>NUCLEOTIDE SEQUENCE [LARGE SCALE GENOMIC DNA]</scope>
    <source>
        <strain evidence="2">Acro-835</strain>
    </source>
</reference>
<dbReference type="InterPro" id="IPR019626">
    <property type="entry name" value="Stress-induced_KGG_rpt"/>
</dbReference>
<feature type="compositionally biased region" description="Basic and acidic residues" evidence="1">
    <location>
        <begin position="34"/>
        <end position="45"/>
    </location>
</feature>
<proteinExistence type="predicted"/>
<feature type="compositionally biased region" description="Basic and acidic residues" evidence="1">
    <location>
        <begin position="1"/>
        <end position="23"/>
    </location>
</feature>
<dbReference type="Proteomes" id="UP001515683">
    <property type="component" value="Unassembled WGS sequence"/>
</dbReference>
<keyword evidence="3" id="KW-1185">Reference proteome</keyword>
<sequence length="55" mass="5739">MAEHRGGSGNFSEDKKKASDAGKKGGQHSGGNFKNDREKASEAGKKGGHNSHKNS</sequence>
<name>A0ABX0RK16_9GAMM</name>
<gene>
    <name evidence="2" type="ORF">F3J40_20420</name>
</gene>
<evidence type="ECO:0000313" key="3">
    <source>
        <dbReference type="Proteomes" id="UP001515683"/>
    </source>
</evidence>
<dbReference type="RefSeq" id="WP_167017647.1">
    <property type="nucleotide sequence ID" value="NZ_VWXF01000011.1"/>
</dbReference>
<dbReference type="Pfam" id="PF10685">
    <property type="entry name" value="KGG"/>
    <property type="match status" value="2"/>
</dbReference>
<comment type="caution">
    <text evidence="2">The sequence shown here is derived from an EMBL/GenBank/DDBJ whole genome shotgun (WGS) entry which is preliminary data.</text>
</comment>
<feature type="region of interest" description="Disordered" evidence="1">
    <location>
        <begin position="1"/>
        <end position="55"/>
    </location>
</feature>
<feature type="compositionally biased region" description="Basic residues" evidence="1">
    <location>
        <begin position="46"/>
        <end position="55"/>
    </location>
</feature>
<evidence type="ECO:0000313" key="2">
    <source>
        <dbReference type="EMBL" id="NIF23949.1"/>
    </source>
</evidence>
<protein>
    <submittedName>
        <fullName evidence="2">General stress protein</fullName>
    </submittedName>
</protein>
<accession>A0ABX0RK16</accession>
<dbReference type="EMBL" id="VWXF01000011">
    <property type="protein sequence ID" value="NIF23949.1"/>
    <property type="molecule type" value="Genomic_DNA"/>
</dbReference>